<keyword evidence="5 8" id="KW-0863">Zinc-finger</keyword>
<dbReference type="PANTHER" id="PTHR45931">
    <property type="entry name" value="SI:CH211-59O9.10"/>
    <property type="match status" value="1"/>
</dbReference>
<comment type="catalytic activity">
    <reaction evidence="1">
        <text>S-ubiquitinyl-[E2 ubiquitin-conjugating enzyme]-L-cysteine + [acceptor protein]-L-lysine = [E2 ubiquitin-conjugating enzyme]-L-cysteine + N(6)-ubiquitinyl-[acceptor protein]-L-lysine.</text>
        <dbReference type="EC" id="2.3.2.27"/>
    </reaction>
</comment>
<evidence type="ECO:0000256" key="7">
    <source>
        <dbReference type="ARBA" id="ARBA00022833"/>
    </source>
</evidence>
<accession>A0A9P4K208</accession>
<keyword evidence="3" id="KW-0808">Transferase</keyword>
<evidence type="ECO:0000256" key="2">
    <source>
        <dbReference type="ARBA" id="ARBA00012483"/>
    </source>
</evidence>
<name>A0A9P4K208_9PLEO</name>
<dbReference type="SMART" id="SM00184">
    <property type="entry name" value="RING"/>
    <property type="match status" value="1"/>
</dbReference>
<reference evidence="12" key="1">
    <citation type="journal article" date="2020" name="Stud. Mycol.">
        <title>101 Dothideomycetes genomes: A test case for predicting lifestyles and emergence of pathogens.</title>
        <authorList>
            <person name="Haridas S."/>
            <person name="Albert R."/>
            <person name="Binder M."/>
            <person name="Bloem J."/>
            <person name="LaButti K."/>
            <person name="Salamov A."/>
            <person name="Andreopoulos B."/>
            <person name="Baker S."/>
            <person name="Barry K."/>
            <person name="Bills G."/>
            <person name="Bluhm B."/>
            <person name="Cannon C."/>
            <person name="Castanera R."/>
            <person name="Culley D."/>
            <person name="Daum C."/>
            <person name="Ezra D."/>
            <person name="Gonzalez J."/>
            <person name="Henrissat B."/>
            <person name="Kuo A."/>
            <person name="Liang C."/>
            <person name="Lipzen A."/>
            <person name="Lutzoni F."/>
            <person name="Magnuson J."/>
            <person name="Mondo S."/>
            <person name="Nolan M."/>
            <person name="Ohm R."/>
            <person name="Pangilinan J."/>
            <person name="Park H.-J."/>
            <person name="Ramirez L."/>
            <person name="Alfaro M."/>
            <person name="Sun H."/>
            <person name="Tritt A."/>
            <person name="Yoshinaga Y."/>
            <person name="Zwiers L.-H."/>
            <person name="Turgeon B."/>
            <person name="Goodwin S."/>
            <person name="Spatafora J."/>
            <person name="Crous P."/>
            <person name="Grigoriev I."/>
        </authorList>
    </citation>
    <scope>NUCLEOTIDE SEQUENCE [LARGE SCALE GENOMIC DNA]</scope>
    <source>
        <strain evidence="12">CBS 304.66</strain>
    </source>
</reference>
<dbReference type="GO" id="GO:0008270">
    <property type="term" value="F:zinc ion binding"/>
    <property type="evidence" value="ECO:0007669"/>
    <property type="project" value="UniProtKB-KW"/>
</dbReference>
<dbReference type="AlphaFoldDB" id="A0A9P4K208"/>
<evidence type="ECO:0000256" key="6">
    <source>
        <dbReference type="ARBA" id="ARBA00022786"/>
    </source>
</evidence>
<evidence type="ECO:0000256" key="4">
    <source>
        <dbReference type="ARBA" id="ARBA00022723"/>
    </source>
</evidence>
<keyword evidence="4" id="KW-0479">Metal-binding</keyword>
<comment type="caution">
    <text evidence="11">The sequence shown here is derived from an EMBL/GenBank/DDBJ whole genome shotgun (WGS) entry which is preliminary data.</text>
</comment>
<dbReference type="GO" id="GO:0061630">
    <property type="term" value="F:ubiquitin protein ligase activity"/>
    <property type="evidence" value="ECO:0007669"/>
    <property type="project" value="UniProtKB-EC"/>
</dbReference>
<evidence type="ECO:0000313" key="12">
    <source>
        <dbReference type="Proteomes" id="UP000800093"/>
    </source>
</evidence>
<evidence type="ECO:0000259" key="10">
    <source>
        <dbReference type="PROSITE" id="PS50089"/>
    </source>
</evidence>
<proteinExistence type="predicted"/>
<feature type="region of interest" description="Disordered" evidence="9">
    <location>
        <begin position="149"/>
        <end position="203"/>
    </location>
</feature>
<feature type="compositionally biased region" description="Basic and acidic residues" evidence="9">
    <location>
        <begin position="171"/>
        <end position="180"/>
    </location>
</feature>
<dbReference type="InterPro" id="IPR013083">
    <property type="entry name" value="Znf_RING/FYVE/PHD"/>
</dbReference>
<dbReference type="OrthoDB" id="8062037at2759"/>
<dbReference type="Gene3D" id="3.30.40.10">
    <property type="entry name" value="Zinc/RING finger domain, C3HC4 (zinc finger)"/>
    <property type="match status" value="1"/>
</dbReference>
<feature type="region of interest" description="Disordered" evidence="9">
    <location>
        <begin position="361"/>
        <end position="467"/>
    </location>
</feature>
<feature type="region of interest" description="Disordered" evidence="9">
    <location>
        <begin position="54"/>
        <end position="107"/>
    </location>
</feature>
<sequence length="467" mass="50471">MDQPSGPPQTTATQTPAHRDMMFCHECHDEWYRDQHGLTCPECGSDFTEIIEENNDPREEAMHGHGDDHEPMPDRDDDPRPHPLHHHNPFRDPGDPDEDDIDGFHFQRLGPGRFAVTGTIHRSFSPQQLGRGDGGAGLLGGFASMLNGIIGGHRGPQQGQEGQGDRGQTTEGHDTPDNRGHRFHYTSGARLMPRDPNNPGPHAVPVDDINNMVIGIMAAFGEPAGVIHQGPDGQPHMHTINPLFGLLTQLMNPGSAQAGDFVFSQEALDHVITQLMEQTSTSNAPGPASQEAIDSLHRKKVSTDMLGSEGRAECSICMEEVHLGDEVSELPCKHWFHHACVAAWLGEHDTCPHCRQGITKTNQTQGQNQPPNPQNAAPSNAAEASASAANANANQHQNPDPNAQMSGSFLLTGDGTPQHPFIFPPPDHGRAHGEPEASAQSSQDEEAGHSGGLSDRIRRGLFGPHGR</sequence>
<evidence type="ECO:0000256" key="1">
    <source>
        <dbReference type="ARBA" id="ARBA00000900"/>
    </source>
</evidence>
<dbReference type="GO" id="GO:0006511">
    <property type="term" value="P:ubiquitin-dependent protein catabolic process"/>
    <property type="evidence" value="ECO:0007669"/>
    <property type="project" value="TreeGrafter"/>
</dbReference>
<dbReference type="InterPro" id="IPR051834">
    <property type="entry name" value="RING_finger_E3_ligase"/>
</dbReference>
<dbReference type="GO" id="GO:0005634">
    <property type="term" value="C:nucleus"/>
    <property type="evidence" value="ECO:0007669"/>
    <property type="project" value="TreeGrafter"/>
</dbReference>
<keyword evidence="6" id="KW-0833">Ubl conjugation pathway</keyword>
<feature type="compositionally biased region" description="Low complexity" evidence="9">
    <location>
        <begin position="155"/>
        <end position="170"/>
    </location>
</feature>
<dbReference type="EC" id="2.3.2.27" evidence="2"/>
<dbReference type="PANTHER" id="PTHR45931:SF3">
    <property type="entry name" value="RING ZINC FINGER-CONTAINING PROTEIN"/>
    <property type="match status" value="1"/>
</dbReference>
<dbReference type="GO" id="GO:0016567">
    <property type="term" value="P:protein ubiquitination"/>
    <property type="evidence" value="ECO:0007669"/>
    <property type="project" value="UniProtKB-ARBA"/>
</dbReference>
<dbReference type="SUPFAM" id="SSF57850">
    <property type="entry name" value="RING/U-box"/>
    <property type="match status" value="1"/>
</dbReference>
<feature type="domain" description="RING-type" evidence="10">
    <location>
        <begin position="314"/>
        <end position="355"/>
    </location>
</feature>
<evidence type="ECO:0000256" key="9">
    <source>
        <dbReference type="SAM" id="MobiDB-lite"/>
    </source>
</evidence>
<dbReference type="Pfam" id="PF13639">
    <property type="entry name" value="zf-RING_2"/>
    <property type="match status" value="1"/>
</dbReference>
<organism evidence="11 12">
    <name type="scientific">Lojkania enalia</name>
    <dbReference type="NCBI Taxonomy" id="147567"/>
    <lineage>
        <taxon>Eukaryota</taxon>
        <taxon>Fungi</taxon>
        <taxon>Dikarya</taxon>
        <taxon>Ascomycota</taxon>
        <taxon>Pezizomycotina</taxon>
        <taxon>Dothideomycetes</taxon>
        <taxon>Pleosporomycetidae</taxon>
        <taxon>Pleosporales</taxon>
        <taxon>Pleosporales incertae sedis</taxon>
        <taxon>Lojkania</taxon>
    </lineage>
</organism>
<dbReference type="FunFam" id="3.30.40.10:FF:000127">
    <property type="entry name" value="E3 ubiquitin-protein ligase RNF181"/>
    <property type="match status" value="1"/>
</dbReference>
<dbReference type="EMBL" id="ML986742">
    <property type="protein sequence ID" value="KAF2258700.1"/>
    <property type="molecule type" value="Genomic_DNA"/>
</dbReference>
<keyword evidence="12" id="KW-1185">Reference proteome</keyword>
<gene>
    <name evidence="11" type="ORF">CC78DRAFT_98760</name>
</gene>
<evidence type="ECO:0000313" key="11">
    <source>
        <dbReference type="EMBL" id="KAF2258700.1"/>
    </source>
</evidence>
<dbReference type="PROSITE" id="PS50089">
    <property type="entry name" value="ZF_RING_2"/>
    <property type="match status" value="1"/>
</dbReference>
<dbReference type="Proteomes" id="UP000800093">
    <property type="component" value="Unassembled WGS sequence"/>
</dbReference>
<feature type="compositionally biased region" description="Low complexity" evidence="9">
    <location>
        <begin position="362"/>
        <end position="404"/>
    </location>
</feature>
<evidence type="ECO:0000256" key="5">
    <source>
        <dbReference type="ARBA" id="ARBA00022771"/>
    </source>
</evidence>
<feature type="compositionally biased region" description="Basic and acidic residues" evidence="9">
    <location>
        <begin position="55"/>
        <end position="81"/>
    </location>
</feature>
<evidence type="ECO:0000256" key="3">
    <source>
        <dbReference type="ARBA" id="ARBA00022679"/>
    </source>
</evidence>
<protein>
    <recommendedName>
        <fullName evidence="2">RING-type E3 ubiquitin transferase</fullName>
        <ecNumber evidence="2">2.3.2.27</ecNumber>
    </recommendedName>
</protein>
<keyword evidence="7" id="KW-0862">Zinc</keyword>
<evidence type="ECO:0000256" key="8">
    <source>
        <dbReference type="PROSITE-ProRule" id="PRU00175"/>
    </source>
</evidence>
<dbReference type="InterPro" id="IPR001841">
    <property type="entry name" value="Znf_RING"/>
</dbReference>